<gene>
    <name evidence="2" type="ORF">HYPDE_25573</name>
</gene>
<keyword evidence="1" id="KW-0472">Membrane</keyword>
<keyword evidence="3" id="KW-1185">Reference proteome</keyword>
<feature type="transmembrane region" description="Helical" evidence="1">
    <location>
        <begin position="165"/>
        <end position="192"/>
    </location>
</feature>
<reference evidence="2 3" key="1">
    <citation type="journal article" date="2013" name="Genome Announc.">
        <title>Genome sequences for three denitrifying bacterial strains isolated from a uranium- and nitrate-contaminated subsurface environment.</title>
        <authorList>
            <person name="Venkatramanan R."/>
            <person name="Prakash O."/>
            <person name="Woyke T."/>
            <person name="Chain P."/>
            <person name="Goodwin L.A."/>
            <person name="Watson D."/>
            <person name="Brooks S."/>
            <person name="Kostka J.E."/>
            <person name="Green S.J."/>
        </authorList>
    </citation>
    <scope>NUCLEOTIDE SEQUENCE [LARGE SCALE GENOMIC DNA]</scope>
    <source>
        <strain evidence="2 3">1NES1</strain>
    </source>
</reference>
<dbReference type="Pfam" id="PF05940">
    <property type="entry name" value="NnrS"/>
    <property type="match status" value="1"/>
</dbReference>
<dbReference type="InterPro" id="IPR010266">
    <property type="entry name" value="NnrS"/>
</dbReference>
<dbReference type="AlphaFoldDB" id="N0B021"/>
<dbReference type="Proteomes" id="UP000005952">
    <property type="component" value="Chromosome"/>
</dbReference>
<keyword evidence="1" id="KW-1133">Transmembrane helix</keyword>
<name>N0B021_9HYPH</name>
<organism evidence="2 3">
    <name type="scientific">Hyphomicrobium denitrificans 1NES1</name>
    <dbReference type="NCBI Taxonomy" id="670307"/>
    <lineage>
        <taxon>Bacteria</taxon>
        <taxon>Pseudomonadati</taxon>
        <taxon>Pseudomonadota</taxon>
        <taxon>Alphaproteobacteria</taxon>
        <taxon>Hyphomicrobiales</taxon>
        <taxon>Hyphomicrobiaceae</taxon>
        <taxon>Hyphomicrobium</taxon>
    </lineage>
</organism>
<feature type="transmembrane region" description="Helical" evidence="1">
    <location>
        <begin position="350"/>
        <end position="371"/>
    </location>
</feature>
<protein>
    <submittedName>
        <fullName evidence="2">NnrS family protein</fullName>
    </submittedName>
</protein>
<dbReference type="eggNOG" id="COG3213">
    <property type="taxonomic scope" value="Bacteria"/>
</dbReference>
<feature type="transmembrane region" description="Helical" evidence="1">
    <location>
        <begin position="48"/>
        <end position="65"/>
    </location>
</feature>
<feature type="transmembrane region" description="Helical" evidence="1">
    <location>
        <begin position="293"/>
        <end position="311"/>
    </location>
</feature>
<dbReference type="STRING" id="670307.HYPDE_25573"/>
<keyword evidence="1" id="KW-0812">Transmembrane</keyword>
<feature type="transmembrane region" description="Helical" evidence="1">
    <location>
        <begin position="257"/>
        <end position="281"/>
    </location>
</feature>
<feature type="transmembrane region" description="Helical" evidence="1">
    <location>
        <begin position="318"/>
        <end position="338"/>
    </location>
</feature>
<dbReference type="EMBL" id="CP005587">
    <property type="protein sequence ID" value="AGK56799.1"/>
    <property type="molecule type" value="Genomic_DNA"/>
</dbReference>
<dbReference type="HOGENOM" id="CLU_041785_2_0_5"/>
<proteinExistence type="predicted"/>
<accession>N0B021</accession>
<feature type="transmembrane region" description="Helical" evidence="1">
    <location>
        <begin position="77"/>
        <end position="96"/>
    </location>
</feature>
<evidence type="ECO:0000313" key="3">
    <source>
        <dbReference type="Proteomes" id="UP000005952"/>
    </source>
</evidence>
<feature type="transmembrane region" description="Helical" evidence="1">
    <location>
        <begin position="7"/>
        <end position="28"/>
    </location>
</feature>
<feature type="transmembrane region" description="Helical" evidence="1">
    <location>
        <begin position="134"/>
        <end position="153"/>
    </location>
</feature>
<sequence>MAHAFRVFFLFAAVDAIIAVGLWLPKLLDIATGDVAGVPLAVWHRDELLFGMMPAVLAGFVLTALPRWTRRPPVTPTTLMALAVLWVAGRVAHALPGESLHAQAWAPGVAAVFVMTLALVTARQVLASRAWRESKIVLLLAGFAVAAGFASLHPGGATKETAMRLGLASVLGLVVVLGGRIAPALTAAWLKARGESPPDPRRRWIETTAALAVAAALCAWVIAPKAGVTAVASACAFIVQTERLARWQGWRVSDSASILALHAAYGWIPVGFALHAAAIVWPSFVSEAAAVHAWALGAIGLMSIAVMASMIRRHSHTPFVFSALTSASLFCAAIAVPARTVAEVASNGRTFWLLLSATSWIAAFLLFLLAFRDPLLRRATWREV</sequence>
<feature type="transmembrane region" description="Helical" evidence="1">
    <location>
        <begin position="102"/>
        <end position="122"/>
    </location>
</feature>
<dbReference type="KEGG" id="hdt:HYPDE_25573"/>
<evidence type="ECO:0000313" key="2">
    <source>
        <dbReference type="EMBL" id="AGK56799.1"/>
    </source>
</evidence>
<evidence type="ECO:0000256" key="1">
    <source>
        <dbReference type="SAM" id="Phobius"/>
    </source>
</evidence>
<dbReference type="RefSeq" id="WP_015596836.1">
    <property type="nucleotide sequence ID" value="NC_021172.1"/>
</dbReference>